<feature type="region of interest" description="Disordered" evidence="4">
    <location>
        <begin position="1"/>
        <end position="45"/>
    </location>
</feature>
<feature type="compositionally biased region" description="Basic residues" evidence="4">
    <location>
        <begin position="1905"/>
        <end position="1916"/>
    </location>
</feature>
<accession>A0A5C6NZN5</accession>
<dbReference type="Pfam" id="PF15309">
    <property type="entry name" value="ALMS_motif"/>
    <property type="match status" value="1"/>
</dbReference>
<feature type="region of interest" description="Disordered" evidence="4">
    <location>
        <begin position="382"/>
        <end position="453"/>
    </location>
</feature>
<keyword evidence="2" id="KW-0963">Cytoplasm</keyword>
<evidence type="ECO:0000256" key="3">
    <source>
        <dbReference type="ARBA" id="ARBA00023212"/>
    </source>
</evidence>
<proteinExistence type="predicted"/>
<dbReference type="EMBL" id="RHFK02000008">
    <property type="protein sequence ID" value="TWW72515.1"/>
    <property type="molecule type" value="Genomic_DNA"/>
</dbReference>
<feature type="region of interest" description="Disordered" evidence="4">
    <location>
        <begin position="940"/>
        <end position="1053"/>
    </location>
</feature>
<sequence>MSSSEVETALPERPADSAGQTPAYQPPQSSGCADGEQREARLERHSLELHQPWALSLQPDFQDSNLSPGLLLPTNHGEEPQFMEYSLFQQSDNEFVSLRPYPDISMASETFKFVPHNCSPQASEHGVLSLLEAPLGPEDESSCCSLSQHSFSPSNDDRPKRTSHSSLSVTADRREAPPRDDTEPVTDPQNHPGVEAAEDEAFFLNKEIPAQHLLKLLQKDVGMLTDSSSTTSSASVISGNIIPSISEEPKSSQTCKEAIPPTETPLEPPCDVSLPQQQSDRDSSCGTPEASNISTGPRSTRPDHSSDALHRQLLKEAEQGPLPAAQPGPHPTGLSRGRPGHPHRVPSKGSWRWPFSVGVERSHKDQRLCSLGNQTDIEGSYLGFLPQSQSTPGVFNAPSKSGVKAKAEQLSAIESSKENYSQSDAGIPPQSRDHKMESDEEQESVAPTEVPSLPSVGYMQKVDAWRSNQTSGKTSLLDSLALQAFSGVSPKKRDHSAISESLTRLLGQNMRSLPQPLVSVPANHSVAESSSAVPSVVSSVAADDAGSSKGPSGLLPTASQSQSSPSTRASGRKGEGTKSCSEDDKSLAPDDPSTTAHLPALRGLGHDVTLSQDSNSSGIRIGTSIGTSSVVSLEVDNYAPYWTSKPSTPPPQPRSRELNIEERIPLYLHNLGIDQSPSTILTPFVPRGPIREPEFSPTDLCTIKGSIGTPSKSTQPSEGDSPNKGEFSGCSVMSVDSSISIAFSLDSLGPGAPIPEQIAQPSTSDTDRQNHLLSSPPLDEDSYPSTLQTTLQQRRDSSLTSSQNTIQLGDRFDSDASLSPEGRDSEASFRPSRTEFTEASLVRSEPMLGTRNLLTQAENVLSAGSCVASTRTSHRSQSSQLWARSSSDSMLTSAKLRENPERESVRSSPVADHPSAAASCRGQENSSVVKGAASALMLSESVQRTEPEGCSAAPPDNTVPPGPAPTAPSGPGPQQLPPAADTEEEEEEEEEEEAAVEGPGALPLLKEEDDQGVVSDGSSGSSLARKVTQLLRSQSAASVVSSTSSTTDQEERKAREWIKLKVSGQHCEPLELHEEDRRRIEEIKKELLLRSPMKSWGSTDTDSTSSCSFRLQRELDPARTKQTQTLSPRTDLLPQLQNLSCLDLEAQIREIAAREGVTLTRTPRRAFASITIASRRRSSSPSSSASPELLHLSELSTDAVDGDAAEKLPPTTEEHRETEPTPAFEPGSLLSQGNQSQTSQLQPGTQTRQVAFGGQLEEADVPSKASSREPDTDTQSVGHGEESTVQYGCVSARGAKEEAAPSPPESPAPSGHVSHVHLALSPRTSSHRLIPLIPSPHTDSDPAMRPEELLSVMRRSSASSPDEGVGLSSPLEWCRNTELMRQQGLLTLYRTGARLPSAIHREVVSPQTTEAALPVLLPYKPSGSEELFYIPQTEAALSSDTTMESSHPGSDDAVPPRFSGDVLGYGDPEISRGVTTRHAEGIYSRRLETSTYQMQEAEPRAESTSQTNGNRPLPPSSPVTTATVLRDQGTSPVNFPSYGQSEFSHERFQRIHEEVNDEKSSNHLVPSVVPQSPDQNPPPTQSSSTLDQLWERFCSRWHLEDSQPTSNREASLLERLERLSRLIHNTRGSKAPASSRGSEDGAQRREDGREDEAAETQRRLGEARKTEAESGPVRWVEHPNGCSHGAARHQHLCPADRDETDTVSTSGSISTVDTARLVRAFGSHRVQLLKTSCSLRKLYSTIDKQRERREQRGGRSEEQRGGRSEEQRGGRSEEQRGGRSEEQRGGRSEEQRGGRSEEQLSISAASRLTQDSTVSAESAFSTGADSVPSHSHLGPSRTLRARTTVEVANKGIQAGDLELICDGTRRHTRDVGTTFPSPAESRLSRHISSSSSILGGPRGWSKPPKAQKRRKSKKSPSKFDSQGTKAETRELRAEGRKENCQEDMWRPSTSWFEPCSRTKPWREPLRQRRGPEEENKPTSWRRHDPQPRLKPASSGPAALSLQEALAARRPDFISQSRQRLQRLALQAEERKLQEEFSRRREEHLSRPGGAPRQLKPAGTRRAVPRTEMIQRSKQIYNNLPEVRKRREEQRRRAQYDTYRLNARLYNKRITSHVLGRRTAWQ</sequence>
<dbReference type="GO" id="GO:0008017">
    <property type="term" value="F:microtubule binding"/>
    <property type="evidence" value="ECO:0007669"/>
    <property type="project" value="TreeGrafter"/>
</dbReference>
<feature type="compositionally biased region" description="Basic and acidic residues" evidence="4">
    <location>
        <begin position="1655"/>
        <end position="1668"/>
    </location>
</feature>
<feature type="compositionally biased region" description="Polar residues" evidence="4">
    <location>
        <begin position="1800"/>
        <end position="1824"/>
    </location>
</feature>
<feature type="region of interest" description="Disordered" evidence="4">
    <location>
        <begin position="701"/>
        <end position="729"/>
    </location>
</feature>
<feature type="compositionally biased region" description="Low complexity" evidence="4">
    <location>
        <begin position="525"/>
        <end position="569"/>
    </location>
</feature>
<name>A0A5C6NZN5_9TELE</name>
<feature type="region of interest" description="Disordered" evidence="4">
    <location>
        <begin position="869"/>
        <end position="927"/>
    </location>
</feature>
<feature type="compositionally biased region" description="Basic and acidic residues" evidence="4">
    <location>
        <begin position="300"/>
        <end position="318"/>
    </location>
</feature>
<feature type="compositionally biased region" description="Low complexity" evidence="4">
    <location>
        <begin position="1035"/>
        <end position="1047"/>
    </location>
</feature>
<feature type="compositionally biased region" description="Basic and acidic residues" evidence="4">
    <location>
        <begin position="1477"/>
        <end position="1488"/>
    </location>
</feature>
<dbReference type="PANTHER" id="PTHR21553">
    <property type="entry name" value="ALMS1-RELATED"/>
    <property type="match status" value="1"/>
</dbReference>
<comment type="subcellular location">
    <subcellularLocation>
        <location evidence="1">Cytoplasm</location>
        <location evidence="1">Cytoskeleton</location>
        <location evidence="1">Microtubule organizing center</location>
        <location evidence="1">Centrosome</location>
    </subcellularLocation>
</comment>
<keyword evidence="7" id="KW-1185">Reference proteome</keyword>
<feature type="region of interest" description="Disordered" evidence="4">
    <location>
        <begin position="2034"/>
        <end position="2062"/>
    </location>
</feature>
<dbReference type="PANTHER" id="PTHR21553:SF36">
    <property type="entry name" value="ALMS1 CENTROSOME AND BASAL BODY-ASSOCIATED PROTEIN-RELATED"/>
    <property type="match status" value="1"/>
</dbReference>
<feature type="region of interest" description="Disordered" evidence="4">
    <location>
        <begin position="1438"/>
        <end position="1522"/>
    </location>
</feature>
<gene>
    <name evidence="6" type="ORF">D4764_16G0010120</name>
</gene>
<feature type="compositionally biased region" description="Polar residues" evidence="4">
    <location>
        <begin position="18"/>
        <end position="31"/>
    </location>
</feature>
<feature type="compositionally biased region" description="Basic and acidic residues" evidence="4">
    <location>
        <begin position="35"/>
        <end position="45"/>
    </location>
</feature>
<feature type="compositionally biased region" description="Low complexity" evidence="4">
    <location>
        <begin position="869"/>
        <end position="889"/>
    </location>
</feature>
<feature type="compositionally biased region" description="Pro residues" evidence="4">
    <location>
        <begin position="957"/>
        <end position="976"/>
    </location>
</feature>
<protein>
    <submittedName>
        <fullName evidence="6">Alstrom syndrome protein 1-like protein</fullName>
    </submittedName>
</protein>
<evidence type="ECO:0000256" key="4">
    <source>
        <dbReference type="SAM" id="MobiDB-lite"/>
    </source>
</evidence>
<feature type="compositionally biased region" description="Basic and acidic residues" evidence="4">
    <location>
        <begin position="1960"/>
        <end position="1987"/>
    </location>
</feature>
<evidence type="ECO:0000256" key="2">
    <source>
        <dbReference type="ARBA" id="ARBA00022490"/>
    </source>
</evidence>
<feature type="compositionally biased region" description="Acidic residues" evidence="4">
    <location>
        <begin position="981"/>
        <end position="995"/>
    </location>
</feature>
<feature type="compositionally biased region" description="Low complexity" evidence="4">
    <location>
        <begin position="1012"/>
        <end position="1022"/>
    </location>
</feature>
<feature type="region of interest" description="Disordered" evidence="4">
    <location>
        <begin position="1624"/>
        <end position="1682"/>
    </location>
</feature>
<feature type="region of interest" description="Disordered" evidence="4">
    <location>
        <begin position="1555"/>
        <end position="1585"/>
    </location>
</feature>
<feature type="compositionally biased region" description="Polar residues" evidence="4">
    <location>
        <begin position="1438"/>
        <end position="1448"/>
    </location>
</feature>
<evidence type="ECO:0000313" key="6">
    <source>
        <dbReference type="EMBL" id="TWW72515.1"/>
    </source>
</evidence>
<dbReference type="GO" id="GO:0005813">
    <property type="term" value="C:centrosome"/>
    <property type="evidence" value="ECO:0007669"/>
    <property type="project" value="UniProtKB-SubCell"/>
</dbReference>
<organism evidence="6 7">
    <name type="scientific">Takifugu flavidus</name>
    <name type="common">sansaifugu</name>
    <dbReference type="NCBI Taxonomy" id="433684"/>
    <lineage>
        <taxon>Eukaryota</taxon>
        <taxon>Metazoa</taxon>
        <taxon>Chordata</taxon>
        <taxon>Craniata</taxon>
        <taxon>Vertebrata</taxon>
        <taxon>Euteleostomi</taxon>
        <taxon>Actinopterygii</taxon>
        <taxon>Neopterygii</taxon>
        <taxon>Teleostei</taxon>
        <taxon>Neoteleostei</taxon>
        <taxon>Acanthomorphata</taxon>
        <taxon>Eupercaria</taxon>
        <taxon>Tetraodontiformes</taxon>
        <taxon>Tetradontoidea</taxon>
        <taxon>Tetraodontidae</taxon>
        <taxon>Takifugu</taxon>
    </lineage>
</organism>
<feature type="compositionally biased region" description="Basic and acidic residues" evidence="4">
    <location>
        <begin position="1744"/>
        <end position="1798"/>
    </location>
</feature>
<evidence type="ECO:0000313" key="7">
    <source>
        <dbReference type="Proteomes" id="UP000324091"/>
    </source>
</evidence>
<feature type="compositionally biased region" description="Polar residues" evidence="4">
    <location>
        <begin position="1229"/>
        <end position="1249"/>
    </location>
</feature>
<feature type="region of interest" description="Disordered" evidence="4">
    <location>
        <begin position="1744"/>
        <end position="1841"/>
    </location>
</feature>
<evidence type="ECO:0000256" key="1">
    <source>
        <dbReference type="ARBA" id="ARBA00004300"/>
    </source>
</evidence>
<feature type="region of interest" description="Disordered" evidence="4">
    <location>
        <begin position="242"/>
        <end position="352"/>
    </location>
</feature>
<dbReference type="GO" id="GO:0046599">
    <property type="term" value="P:regulation of centriole replication"/>
    <property type="evidence" value="ECO:0007669"/>
    <property type="project" value="TreeGrafter"/>
</dbReference>
<feature type="compositionally biased region" description="Basic and acidic residues" evidence="4">
    <location>
        <begin position="1926"/>
        <end position="1945"/>
    </location>
</feature>
<feature type="region of interest" description="Disordered" evidence="4">
    <location>
        <begin position="1868"/>
        <end position="1997"/>
    </location>
</feature>
<feature type="region of interest" description="Disordered" evidence="4">
    <location>
        <begin position="139"/>
        <end position="202"/>
    </location>
</feature>
<feature type="region of interest" description="Disordered" evidence="4">
    <location>
        <begin position="752"/>
        <end position="834"/>
    </location>
</feature>
<feature type="compositionally biased region" description="Basic and acidic residues" evidence="4">
    <location>
        <begin position="821"/>
        <end position="834"/>
    </location>
</feature>
<feature type="compositionally biased region" description="Basic and acidic residues" evidence="4">
    <location>
        <begin position="1637"/>
        <end position="1648"/>
    </location>
</feature>
<dbReference type="GO" id="GO:0005829">
    <property type="term" value="C:cytosol"/>
    <property type="evidence" value="ECO:0007669"/>
    <property type="project" value="TreeGrafter"/>
</dbReference>
<feature type="compositionally biased region" description="Polar residues" evidence="4">
    <location>
        <begin position="708"/>
        <end position="720"/>
    </location>
</feature>
<feature type="compositionally biased region" description="Basic and acidic residues" evidence="4">
    <location>
        <begin position="895"/>
        <end position="905"/>
    </location>
</feature>
<feature type="compositionally biased region" description="Basic and acidic residues" evidence="4">
    <location>
        <begin position="171"/>
        <end position="182"/>
    </location>
</feature>
<feature type="region of interest" description="Disordered" evidence="4">
    <location>
        <begin position="521"/>
        <end position="599"/>
    </location>
</feature>
<dbReference type="Proteomes" id="UP000324091">
    <property type="component" value="Chromosome 16"/>
</dbReference>
<evidence type="ECO:0000259" key="5">
    <source>
        <dbReference type="Pfam" id="PF15309"/>
    </source>
</evidence>
<feature type="compositionally biased region" description="Polar residues" evidence="4">
    <location>
        <begin position="783"/>
        <end position="807"/>
    </location>
</feature>
<feature type="compositionally biased region" description="Low complexity" evidence="4">
    <location>
        <begin position="142"/>
        <end position="154"/>
    </location>
</feature>
<feature type="compositionally biased region" description="Polar residues" evidence="4">
    <location>
        <begin position="274"/>
        <end position="298"/>
    </location>
</feature>
<feature type="region of interest" description="Disordered" evidence="4">
    <location>
        <begin position="1194"/>
        <end position="1315"/>
    </location>
</feature>
<keyword evidence="3" id="KW-0206">Cytoskeleton</keyword>
<comment type="caution">
    <text evidence="6">The sequence shown here is derived from an EMBL/GenBank/DDBJ whole genome shotgun (WGS) entry which is preliminary data.</text>
</comment>
<feature type="compositionally biased region" description="Basic and acidic residues" evidence="4">
    <location>
        <begin position="2034"/>
        <end position="2045"/>
    </location>
</feature>
<feature type="compositionally biased region" description="Basic and acidic residues" evidence="4">
    <location>
        <begin position="572"/>
        <end position="588"/>
    </location>
</feature>
<feature type="compositionally biased region" description="Polar residues" evidence="4">
    <location>
        <begin position="412"/>
        <end position="424"/>
    </location>
</feature>
<feature type="domain" description="ALMS motif" evidence="5">
    <location>
        <begin position="1998"/>
        <end position="2117"/>
    </location>
</feature>
<dbReference type="GO" id="GO:0005814">
    <property type="term" value="C:centriole"/>
    <property type="evidence" value="ECO:0007669"/>
    <property type="project" value="TreeGrafter"/>
</dbReference>
<dbReference type="InterPro" id="IPR029299">
    <property type="entry name" value="ALMS_motif"/>
</dbReference>
<reference evidence="6 7" key="1">
    <citation type="submission" date="2019-04" db="EMBL/GenBank/DDBJ databases">
        <title>Chromosome genome assembly for Takifugu flavidus.</title>
        <authorList>
            <person name="Xiao S."/>
        </authorList>
    </citation>
    <scope>NUCLEOTIDE SEQUENCE [LARGE SCALE GENOMIC DNA]</scope>
    <source>
        <strain evidence="6">HTHZ2018</strain>
        <tissue evidence="6">Muscle</tissue>
    </source>
</reference>